<dbReference type="PANTHER" id="PTHR39741">
    <property type="entry name" value="F-BOX DOMAIN CONTAINING PROTEIN, EXPRESSED"/>
    <property type="match status" value="1"/>
</dbReference>
<dbReference type="InterPro" id="IPR036047">
    <property type="entry name" value="F-box-like_dom_sf"/>
</dbReference>
<keyword evidence="2" id="KW-1185">Reference proteome</keyword>
<dbReference type="EMBL" id="JACEFO010002380">
    <property type="protein sequence ID" value="KAF8662661.1"/>
    <property type="molecule type" value="Genomic_DNA"/>
</dbReference>
<dbReference type="Proteomes" id="UP000636709">
    <property type="component" value="Unassembled WGS sequence"/>
</dbReference>
<dbReference type="PANTHER" id="PTHR39741:SF18">
    <property type="entry name" value="F-BOX DOMAIN CONTAINING PROTEIN, EXPRESSED"/>
    <property type="match status" value="1"/>
</dbReference>
<proteinExistence type="predicted"/>
<dbReference type="AlphaFoldDB" id="A0A835AS68"/>
<comment type="caution">
    <text evidence="1">The sequence shown here is derived from an EMBL/GenBank/DDBJ whole genome shotgun (WGS) entry which is preliminary data.</text>
</comment>
<name>A0A835AS68_9POAL</name>
<evidence type="ECO:0000313" key="1">
    <source>
        <dbReference type="EMBL" id="KAF8662661.1"/>
    </source>
</evidence>
<organism evidence="1 2">
    <name type="scientific">Digitaria exilis</name>
    <dbReference type="NCBI Taxonomy" id="1010633"/>
    <lineage>
        <taxon>Eukaryota</taxon>
        <taxon>Viridiplantae</taxon>
        <taxon>Streptophyta</taxon>
        <taxon>Embryophyta</taxon>
        <taxon>Tracheophyta</taxon>
        <taxon>Spermatophyta</taxon>
        <taxon>Magnoliopsida</taxon>
        <taxon>Liliopsida</taxon>
        <taxon>Poales</taxon>
        <taxon>Poaceae</taxon>
        <taxon>PACMAD clade</taxon>
        <taxon>Panicoideae</taxon>
        <taxon>Panicodae</taxon>
        <taxon>Paniceae</taxon>
        <taxon>Anthephorinae</taxon>
        <taxon>Digitaria</taxon>
    </lineage>
</organism>
<dbReference type="InterPro" id="IPR055336">
    <property type="entry name" value="At4g00755-like"/>
</dbReference>
<sequence length="369" mass="41370">MDFVEWLGPDASAIVFACLRDRADLARALAVSRSWRTFVMVVHLSKIQCLQLFPEVKFFAQIVKQPTTSAGSGNNVPMEEDAGSTCAASTAWENHKLEQEVYKRLAHALLSNYPDASCIAACIGASTTDFFPDESIQNTLIAGDEVNDRPSYWSSRGHENPGFPEFLLYKLSSDLCLIDEIRVQPFRATFQHGNPIYSVECVRFKFGCPKSPLRPEDLVSDVSEGQLALLPDDSYIWTYTSPGFRMQQENVLQSFKLPRPVLCIGGVVKVEFWGRVQKQEIDNLYYVCVSHVQVLGSPLTREWGVAPCDNGLILKYYPDHESLGNSGSREINWRDFEARLWRGVMLTGQGIGFNQDLLSRLLGPSCNLP</sequence>
<dbReference type="SUPFAM" id="SSF81383">
    <property type="entry name" value="F-box domain"/>
    <property type="match status" value="1"/>
</dbReference>
<gene>
    <name evidence="1" type="ORF">HU200_056263</name>
</gene>
<protein>
    <recommendedName>
        <fullName evidence="3">F-box protein</fullName>
    </recommendedName>
</protein>
<evidence type="ECO:0008006" key="3">
    <source>
        <dbReference type="Google" id="ProtNLM"/>
    </source>
</evidence>
<dbReference type="OrthoDB" id="63379at2759"/>
<evidence type="ECO:0000313" key="2">
    <source>
        <dbReference type="Proteomes" id="UP000636709"/>
    </source>
</evidence>
<reference evidence="1" key="1">
    <citation type="submission" date="2020-07" db="EMBL/GenBank/DDBJ databases">
        <title>Genome sequence and genetic diversity analysis of an under-domesticated orphan crop, white fonio (Digitaria exilis).</title>
        <authorList>
            <person name="Bennetzen J.L."/>
            <person name="Chen S."/>
            <person name="Ma X."/>
            <person name="Wang X."/>
            <person name="Yssel A.E.J."/>
            <person name="Chaluvadi S.R."/>
            <person name="Johnson M."/>
            <person name="Gangashetty P."/>
            <person name="Hamidou F."/>
            <person name="Sanogo M.D."/>
            <person name="Zwaenepoel A."/>
            <person name="Wallace J."/>
            <person name="Van De Peer Y."/>
            <person name="Van Deynze A."/>
        </authorList>
    </citation>
    <scope>NUCLEOTIDE SEQUENCE</scope>
    <source>
        <tissue evidence="1">Leaves</tissue>
    </source>
</reference>
<accession>A0A835AS68</accession>